<dbReference type="CDD" id="cd03022">
    <property type="entry name" value="DsbA_HCCA_Iso"/>
    <property type="match status" value="1"/>
</dbReference>
<dbReference type="Proteomes" id="UP001241747">
    <property type="component" value="Unassembled WGS sequence"/>
</dbReference>
<dbReference type="InterPro" id="IPR044087">
    <property type="entry name" value="NahD-like"/>
</dbReference>
<reference evidence="3 4" key="1">
    <citation type="submission" date="2023-07" db="EMBL/GenBank/DDBJ databases">
        <title>Genomic Encyclopedia of Type Strains, Phase IV (KMG-IV): sequencing the most valuable type-strain genomes for metagenomic binning, comparative biology and taxonomic classification.</title>
        <authorList>
            <person name="Goeker M."/>
        </authorList>
    </citation>
    <scope>NUCLEOTIDE SEQUENCE [LARGE SCALE GENOMIC DNA]</scope>
    <source>
        <strain evidence="3 4">DSM 3770</strain>
    </source>
</reference>
<comment type="similarity">
    <text evidence="1">Belongs to the GST superfamily. NadH family.</text>
</comment>
<comment type="caution">
    <text evidence="3">The sequence shown here is derived from an EMBL/GenBank/DDBJ whole genome shotgun (WGS) entry which is preliminary data.</text>
</comment>
<dbReference type="RefSeq" id="WP_237346637.1">
    <property type="nucleotide sequence ID" value="NZ_JABWGX010000021.1"/>
</dbReference>
<feature type="domain" description="DSBA-like thioredoxin" evidence="2">
    <location>
        <begin position="5"/>
        <end position="195"/>
    </location>
</feature>
<dbReference type="PANTHER" id="PTHR42943:SF2">
    <property type="entry name" value="GLUTATHIONE S-TRANSFERASE KAPPA 1"/>
    <property type="match status" value="1"/>
</dbReference>
<comment type="catalytic activity">
    <reaction evidence="1">
        <text>2-hydroxychromene-2-carboxylate = (3E)-4-(2-hydroxyphenyl)-2-oxobut-3-enoate</text>
        <dbReference type="Rhea" id="RHEA:27401"/>
        <dbReference type="ChEBI" id="CHEBI:59350"/>
        <dbReference type="ChEBI" id="CHEBI:59353"/>
        <dbReference type="EC" id="5.99.1.4"/>
    </reaction>
</comment>
<evidence type="ECO:0000313" key="3">
    <source>
        <dbReference type="EMBL" id="MDQ0506386.1"/>
    </source>
</evidence>
<gene>
    <name evidence="3" type="ORF">QOZ94_003195</name>
</gene>
<dbReference type="PANTHER" id="PTHR42943">
    <property type="entry name" value="GLUTATHIONE S-TRANSFERASE KAPPA"/>
    <property type="match status" value="1"/>
</dbReference>
<organism evidence="3 4">
    <name type="scientific">Xanthobacter agilis</name>
    <dbReference type="NCBI Taxonomy" id="47492"/>
    <lineage>
        <taxon>Bacteria</taxon>
        <taxon>Pseudomonadati</taxon>
        <taxon>Pseudomonadota</taxon>
        <taxon>Alphaproteobacteria</taxon>
        <taxon>Hyphomicrobiales</taxon>
        <taxon>Xanthobacteraceae</taxon>
        <taxon>Xanthobacter</taxon>
    </lineage>
</organism>
<dbReference type="EMBL" id="JAUSVY010000007">
    <property type="protein sequence ID" value="MDQ0506386.1"/>
    <property type="molecule type" value="Genomic_DNA"/>
</dbReference>
<dbReference type="SUPFAM" id="SSF52833">
    <property type="entry name" value="Thioredoxin-like"/>
    <property type="match status" value="1"/>
</dbReference>
<protein>
    <recommendedName>
        <fullName evidence="1">2-hydroxychromene-2-carboxylate isomerase</fullName>
        <ecNumber evidence="1">5.99.1.4</ecNumber>
    </recommendedName>
</protein>
<proteinExistence type="inferred from homology"/>
<dbReference type="InterPro" id="IPR001853">
    <property type="entry name" value="DSBA-like_thioredoxin_dom"/>
</dbReference>
<dbReference type="PIRSF" id="PIRSF006386">
    <property type="entry name" value="HCCAis_GSTk"/>
    <property type="match status" value="1"/>
</dbReference>
<keyword evidence="1 3" id="KW-0413">Isomerase</keyword>
<evidence type="ECO:0000256" key="1">
    <source>
        <dbReference type="PIRNR" id="PIRNR006386"/>
    </source>
</evidence>
<dbReference type="InterPro" id="IPR036249">
    <property type="entry name" value="Thioredoxin-like_sf"/>
</dbReference>
<evidence type="ECO:0000313" key="4">
    <source>
        <dbReference type="Proteomes" id="UP001241747"/>
    </source>
</evidence>
<dbReference type="EC" id="5.99.1.4" evidence="1"/>
<dbReference type="GO" id="GO:0016853">
    <property type="term" value="F:isomerase activity"/>
    <property type="evidence" value="ECO:0007669"/>
    <property type="project" value="UniProtKB-KW"/>
</dbReference>
<name>A0ABU0LGW6_XANAG</name>
<dbReference type="InterPro" id="IPR014440">
    <property type="entry name" value="HCCAis_GSTk"/>
</dbReference>
<keyword evidence="4" id="KW-1185">Reference proteome</keyword>
<evidence type="ECO:0000259" key="2">
    <source>
        <dbReference type="Pfam" id="PF01323"/>
    </source>
</evidence>
<dbReference type="InterPro" id="IPR051924">
    <property type="entry name" value="GST_Kappa/NadH"/>
</dbReference>
<sequence length="204" mass="22319">MTSATLDFYYEFASPYSYLTAMRITPLAEAAGVLVRWKPFLLGPIFSDQGYTSSPFNVFPIKGAHMWVDMDRLVARDGLPPVTRPDPFPANGLLAARVAIFLNDASRPSFSRAVFQAEFSGGRDIGERETVRQVLASLGHFCADIMAEAEAPANKDRLRAQTQEAKARGVFGAPSFITSDGALFWGNDRLEMALEHAARLAKAA</sequence>
<dbReference type="Gene3D" id="3.40.30.10">
    <property type="entry name" value="Glutaredoxin"/>
    <property type="match status" value="1"/>
</dbReference>
<accession>A0ABU0LGW6</accession>
<dbReference type="Pfam" id="PF01323">
    <property type="entry name" value="DSBA"/>
    <property type="match status" value="1"/>
</dbReference>